<keyword evidence="16" id="KW-1185">Reference proteome</keyword>
<dbReference type="InterPro" id="IPR011009">
    <property type="entry name" value="Kinase-like_dom_sf"/>
</dbReference>
<feature type="active site" description="Proton acceptor" evidence="13">
    <location>
        <position position="288"/>
    </location>
</feature>
<dbReference type="PANTHER" id="PTHR10566:SF113">
    <property type="entry name" value="PROTEIN ACTIVITY OF BC1 COMPLEX KINASE 7, CHLOROPLASTIC"/>
    <property type="match status" value="1"/>
</dbReference>
<evidence type="ECO:0000256" key="5">
    <source>
        <dbReference type="ARBA" id="ARBA00022679"/>
    </source>
</evidence>
<dbReference type="EC" id="2.7.-.-" evidence="13"/>
<comment type="similarity">
    <text evidence="2">Belongs to the protein kinase superfamily. ADCK protein kinase family.</text>
</comment>
<evidence type="ECO:0000256" key="10">
    <source>
        <dbReference type="ARBA" id="ARBA00022840"/>
    </source>
</evidence>
<comment type="caution">
    <text evidence="13">Lacks conserved residue(s) required for the propagation of feature annotation.</text>
</comment>
<keyword evidence="7 13" id="KW-0812">Transmembrane</keyword>
<name>A0A094JWF3_9GAMM</name>
<evidence type="ECO:0000256" key="4">
    <source>
        <dbReference type="ARBA" id="ARBA00022519"/>
    </source>
</evidence>
<evidence type="ECO:0000313" key="16">
    <source>
        <dbReference type="Proteomes" id="UP000029264"/>
    </source>
</evidence>
<dbReference type="GO" id="GO:0010795">
    <property type="term" value="P:regulation of ubiquinone biosynthetic process"/>
    <property type="evidence" value="ECO:0007669"/>
    <property type="project" value="UniProtKB-UniRule"/>
</dbReference>
<reference evidence="15 16" key="1">
    <citation type="submission" date="2014-06" db="EMBL/GenBank/DDBJ databases">
        <title>Shewanella sp. YQH10.</title>
        <authorList>
            <person name="Liu Y."/>
            <person name="Zeng R."/>
        </authorList>
    </citation>
    <scope>NUCLEOTIDE SEQUENCE [LARGE SCALE GENOMIC DNA]</scope>
    <source>
        <strain evidence="15 16">YQH10</strain>
    </source>
</reference>
<comment type="pathway">
    <text evidence="1 13">Cofactor biosynthesis; ubiquinone biosynthesis [regulation].</text>
</comment>
<accession>A0A094JWF3</accession>
<dbReference type="InterPro" id="IPR004147">
    <property type="entry name" value="ABC1_dom"/>
</dbReference>
<keyword evidence="3 13" id="KW-1003">Cell membrane</keyword>
<dbReference type="GO" id="GO:0006744">
    <property type="term" value="P:ubiquinone biosynthetic process"/>
    <property type="evidence" value="ECO:0007669"/>
    <property type="project" value="UniProtKB-UniPathway"/>
</dbReference>
<keyword evidence="11 13" id="KW-1133">Transmembrane helix</keyword>
<dbReference type="AlphaFoldDB" id="A0A094JWF3"/>
<dbReference type="OrthoDB" id="9795390at2"/>
<dbReference type="InterPro" id="IPR050154">
    <property type="entry name" value="UbiB_kinase"/>
</dbReference>
<keyword evidence="6 13" id="KW-0831">Ubiquinone biosynthesis</keyword>
<feature type="domain" description="ABC1 atypical kinase-like" evidence="14">
    <location>
        <begin position="94"/>
        <end position="343"/>
    </location>
</feature>
<keyword evidence="12 13" id="KW-0472">Membrane</keyword>
<evidence type="ECO:0000256" key="12">
    <source>
        <dbReference type="ARBA" id="ARBA00023136"/>
    </source>
</evidence>
<organism evidence="15 16">
    <name type="scientific">Shewanella mangrovi</name>
    <dbReference type="NCBI Taxonomy" id="1515746"/>
    <lineage>
        <taxon>Bacteria</taxon>
        <taxon>Pseudomonadati</taxon>
        <taxon>Pseudomonadota</taxon>
        <taxon>Gammaproteobacteria</taxon>
        <taxon>Alteromonadales</taxon>
        <taxon>Shewanellaceae</taxon>
        <taxon>Shewanella</taxon>
    </lineage>
</organism>
<dbReference type="GO" id="GO:0005524">
    <property type="term" value="F:ATP binding"/>
    <property type="evidence" value="ECO:0007669"/>
    <property type="project" value="UniProtKB-KW"/>
</dbReference>
<sequence length="550" mass="63701">MSFVSSFKRAYQVIAIFLHYGLDELLPKKLTPWYFRLWRRSLFWLRNRHKHRPGGERLKLAMQELGPVYIKFGQMLSTRRDLLSDDWAYELAMLQDRVPPFDSKLAREAIETELKAPIESLFDDFDDTPLASASISQVHTAILKSNGKKVVLKVLRPNVEQQILADLQLMRQTSQLLETILGPGNRLRPAEVVDDYRTTILGELNLKLEALNTVRLRNNFIDSDALYVPYVYEELCYPRLMVMERIDGVPVSDIAALKAQGTNLKLLAEKGVQLFFTQVFRDNFFHADMHPGNIFVSRQHPDNPSYIGLDCGIMGTLSDTDTRYLAENFLAFFNRDYHRIAQLYVESGWVSPDTDMQAFEQAVKVVCEPMFNKPLNEISFGHVLLELFRTARSFHIIVQPQLVLLEKTLLYIEGLGRQLYPQLDLWQTAKPFLEEWMSHQVGPKAMFSKAKKHMPYWTDKLPELPELIYDNLKLGRNLLGSQQQMLDKYLRHQQRSHTSNYLLITSAVLLICGTILFNQDVTLWLARACIAAGVVFWLVGWRSRPKIRKF</sequence>
<dbReference type="Proteomes" id="UP000029264">
    <property type="component" value="Unassembled WGS sequence"/>
</dbReference>
<dbReference type="eggNOG" id="COG0661">
    <property type="taxonomic scope" value="Bacteria"/>
</dbReference>
<evidence type="ECO:0000256" key="11">
    <source>
        <dbReference type="ARBA" id="ARBA00022989"/>
    </source>
</evidence>
<dbReference type="SUPFAM" id="SSF56112">
    <property type="entry name" value="Protein kinase-like (PK-like)"/>
    <property type="match status" value="1"/>
</dbReference>
<evidence type="ECO:0000256" key="1">
    <source>
        <dbReference type="ARBA" id="ARBA00005020"/>
    </source>
</evidence>
<dbReference type="UniPathway" id="UPA00232"/>
<dbReference type="GO" id="GO:0004672">
    <property type="term" value="F:protein kinase activity"/>
    <property type="evidence" value="ECO:0007669"/>
    <property type="project" value="UniProtKB-UniRule"/>
</dbReference>
<dbReference type="Pfam" id="PF03109">
    <property type="entry name" value="ABC1"/>
    <property type="match status" value="1"/>
</dbReference>
<feature type="transmembrane region" description="Helical" evidence="13">
    <location>
        <begin position="498"/>
        <end position="517"/>
    </location>
</feature>
<evidence type="ECO:0000256" key="3">
    <source>
        <dbReference type="ARBA" id="ARBA00022475"/>
    </source>
</evidence>
<keyword evidence="4" id="KW-0997">Cell inner membrane</keyword>
<evidence type="ECO:0000256" key="9">
    <source>
        <dbReference type="ARBA" id="ARBA00022777"/>
    </source>
</evidence>
<keyword evidence="9 13" id="KW-0418">Kinase</keyword>
<dbReference type="PANTHER" id="PTHR10566">
    <property type="entry name" value="CHAPERONE-ACTIVITY OF BC1 COMPLEX CABC1 -RELATED"/>
    <property type="match status" value="1"/>
</dbReference>
<keyword evidence="5 13" id="KW-0808">Transferase</keyword>
<dbReference type="InterPro" id="IPR010232">
    <property type="entry name" value="UbiB"/>
</dbReference>
<evidence type="ECO:0000256" key="6">
    <source>
        <dbReference type="ARBA" id="ARBA00022688"/>
    </source>
</evidence>
<evidence type="ECO:0000256" key="7">
    <source>
        <dbReference type="ARBA" id="ARBA00022692"/>
    </source>
</evidence>
<proteinExistence type="inferred from homology"/>
<protein>
    <recommendedName>
        <fullName evidence="13">Probable protein kinase UbiB</fullName>
        <ecNumber evidence="13">2.7.-.-</ecNumber>
    </recommendedName>
    <alternativeName>
        <fullName evidence="13">Ubiquinone biosynthesis protein UbiB</fullName>
    </alternativeName>
</protein>
<evidence type="ECO:0000313" key="15">
    <source>
        <dbReference type="EMBL" id="KFZ36781.1"/>
    </source>
</evidence>
<evidence type="ECO:0000256" key="13">
    <source>
        <dbReference type="HAMAP-Rule" id="MF_00414"/>
    </source>
</evidence>
<feature type="binding site" evidence="13">
    <location>
        <position position="153"/>
    </location>
    <ligand>
        <name>ATP</name>
        <dbReference type="ChEBI" id="CHEBI:30616"/>
    </ligand>
</feature>
<keyword evidence="8 13" id="KW-0547">Nucleotide-binding</keyword>
<dbReference type="GO" id="GO:0005886">
    <property type="term" value="C:plasma membrane"/>
    <property type="evidence" value="ECO:0007669"/>
    <property type="project" value="UniProtKB-SubCell"/>
</dbReference>
<comment type="similarity">
    <text evidence="13">Belongs to the ABC1 family. UbiB subfamily.</text>
</comment>
<dbReference type="RefSeq" id="WP_037444041.1">
    <property type="nucleotide sequence ID" value="NZ_JPEO01000012.1"/>
</dbReference>
<evidence type="ECO:0000259" key="14">
    <source>
        <dbReference type="Pfam" id="PF03109"/>
    </source>
</evidence>
<dbReference type="NCBIfam" id="TIGR01982">
    <property type="entry name" value="UbiB"/>
    <property type="match status" value="1"/>
</dbReference>
<dbReference type="HAMAP" id="MF_00414">
    <property type="entry name" value="UbiB"/>
    <property type="match status" value="1"/>
</dbReference>
<keyword evidence="15" id="KW-0830">Ubiquinone</keyword>
<comment type="function">
    <text evidence="13">Is probably a protein kinase regulator of UbiI activity which is involved in aerobic coenzyme Q (ubiquinone) biosynthesis.</text>
</comment>
<dbReference type="EMBL" id="JPEO01000012">
    <property type="protein sequence ID" value="KFZ36781.1"/>
    <property type="molecule type" value="Genomic_DNA"/>
</dbReference>
<dbReference type="STRING" id="1515746.HR45_14255"/>
<feature type="transmembrane region" description="Helical" evidence="13">
    <location>
        <begin position="523"/>
        <end position="541"/>
    </location>
</feature>
<keyword evidence="10 13" id="KW-0067">ATP-binding</keyword>
<comment type="caution">
    <text evidence="15">The sequence shown here is derived from an EMBL/GenBank/DDBJ whole genome shotgun (WGS) entry which is preliminary data.</text>
</comment>
<dbReference type="CDD" id="cd13972">
    <property type="entry name" value="UbiB"/>
    <property type="match status" value="1"/>
</dbReference>
<dbReference type="NCBIfam" id="NF003404">
    <property type="entry name" value="PRK04750.1"/>
    <property type="match status" value="1"/>
</dbReference>
<evidence type="ECO:0000256" key="8">
    <source>
        <dbReference type="ARBA" id="ARBA00022741"/>
    </source>
</evidence>
<feature type="binding site" evidence="13">
    <location>
        <begin position="130"/>
        <end position="138"/>
    </location>
    <ligand>
        <name>ATP</name>
        <dbReference type="ChEBI" id="CHEBI:30616"/>
    </ligand>
</feature>
<gene>
    <name evidence="13 15" type="primary">ubiB</name>
    <name evidence="15" type="ORF">HR45_14255</name>
</gene>
<evidence type="ECO:0000256" key="2">
    <source>
        <dbReference type="ARBA" id="ARBA00009670"/>
    </source>
</evidence>
<dbReference type="InterPro" id="IPR045308">
    <property type="entry name" value="UbiB_bact"/>
</dbReference>
<comment type="subcellular location">
    <subcellularLocation>
        <location evidence="13">Cell membrane</location>
        <topology evidence="13">Multi-pass membrane protein</topology>
    </subcellularLocation>
</comment>